<dbReference type="Gene3D" id="3.30.2350.20">
    <property type="entry name" value="TruD, catalytic domain"/>
    <property type="match status" value="1"/>
</dbReference>
<accession>A0A0A7S7F9</accession>
<dbReference type="InterPro" id="IPR011760">
    <property type="entry name" value="PsdUridine_synth_TruD_insert"/>
</dbReference>
<comment type="function">
    <text evidence="4">Responsible for synthesis of pseudouridine from uracil-13 in transfer RNAs.</text>
</comment>
<keyword evidence="2 4" id="KW-0819">tRNA processing</keyword>
<dbReference type="NCBIfam" id="TIGR00094">
    <property type="entry name" value="tRNA_TruD_broad"/>
    <property type="match status" value="1"/>
</dbReference>
<dbReference type="AlphaFoldDB" id="A0A0A7S7F9"/>
<dbReference type="HOGENOM" id="CLU_005281_4_0_6"/>
<dbReference type="NCBIfam" id="NF002155">
    <property type="entry name" value="PRK00984.1-4"/>
    <property type="match status" value="1"/>
</dbReference>
<dbReference type="InterPro" id="IPR050170">
    <property type="entry name" value="TruD_pseudoU_synthase"/>
</dbReference>
<dbReference type="PROSITE" id="PS50984">
    <property type="entry name" value="TRUD"/>
    <property type="match status" value="1"/>
</dbReference>
<dbReference type="STRING" id="1267021.FPB0191_01402"/>
<evidence type="ECO:0000313" key="6">
    <source>
        <dbReference type="EMBL" id="AJA45221.1"/>
    </source>
</evidence>
<proteinExistence type="inferred from homology"/>
<reference evidence="6 7" key="1">
    <citation type="journal article" date="2014" name="Appl. Environ. Microbiol.">
        <title>Gut symbionts from distinct hosts exhibit genotoxic activity via divergent colibactin biosynthetic pathways.</title>
        <authorList>
            <person name="Engel P."/>
            <person name="Vizcaino M.I."/>
            <person name="Crawford J.M."/>
        </authorList>
    </citation>
    <scope>NUCLEOTIDE SEQUENCE [LARGE SCALE GENOMIC DNA]</scope>
    <source>
        <strain evidence="6 7">PEB0191</strain>
    </source>
</reference>
<feature type="domain" description="TRUD" evidence="5">
    <location>
        <begin position="156"/>
        <end position="305"/>
    </location>
</feature>
<protein>
    <recommendedName>
        <fullName evidence="4">tRNA pseudouridine synthase D</fullName>
        <ecNumber evidence="4">5.4.99.27</ecNumber>
    </recommendedName>
    <alternativeName>
        <fullName evidence="4">tRNA pseudouridine(13) synthase</fullName>
    </alternativeName>
    <alternativeName>
        <fullName evidence="4">tRNA pseudouridylate synthase D</fullName>
    </alternativeName>
    <alternativeName>
        <fullName evidence="4">tRNA-uridine isomerase D</fullName>
    </alternativeName>
</protein>
<dbReference type="EC" id="5.4.99.27" evidence="4"/>
<evidence type="ECO:0000259" key="5">
    <source>
        <dbReference type="PROSITE" id="PS50984"/>
    </source>
</evidence>
<evidence type="ECO:0000256" key="1">
    <source>
        <dbReference type="ARBA" id="ARBA00007953"/>
    </source>
</evidence>
<dbReference type="EMBL" id="CP009056">
    <property type="protein sequence ID" value="AJA45221.1"/>
    <property type="molecule type" value="Genomic_DNA"/>
</dbReference>
<dbReference type="PROSITE" id="PS01268">
    <property type="entry name" value="UPF0024"/>
    <property type="match status" value="1"/>
</dbReference>
<dbReference type="Pfam" id="PF01142">
    <property type="entry name" value="TruD"/>
    <property type="match status" value="2"/>
</dbReference>
<dbReference type="HAMAP" id="MF_01082">
    <property type="entry name" value="TruD"/>
    <property type="match status" value="1"/>
</dbReference>
<name>A0A0A7S7F9_FRIPE</name>
<dbReference type="InterPro" id="IPR001656">
    <property type="entry name" value="PsdUridine_synth_TruD"/>
</dbReference>
<dbReference type="InterPro" id="IPR042214">
    <property type="entry name" value="TruD_catalytic"/>
</dbReference>
<keyword evidence="3 4" id="KW-0413">Isomerase</keyword>
<evidence type="ECO:0000256" key="3">
    <source>
        <dbReference type="ARBA" id="ARBA00023235"/>
    </source>
</evidence>
<dbReference type="OrthoDB" id="1550679at2"/>
<dbReference type="InterPro" id="IPR043165">
    <property type="entry name" value="TruD_insert_sf"/>
</dbReference>
<keyword evidence="7" id="KW-1185">Reference proteome</keyword>
<dbReference type="GO" id="GO:0003723">
    <property type="term" value="F:RNA binding"/>
    <property type="evidence" value="ECO:0007669"/>
    <property type="project" value="InterPro"/>
</dbReference>
<dbReference type="PANTHER" id="PTHR47811:SF1">
    <property type="entry name" value="TRNA PSEUDOURIDINE SYNTHASE D"/>
    <property type="match status" value="1"/>
</dbReference>
<dbReference type="RefSeq" id="WP_039104927.1">
    <property type="nucleotide sequence ID" value="NZ_CP009056.1"/>
</dbReference>
<sequence>MVNKLQDLSYLNGKPKVTGIYKQYNQDFIVKEDLGYELTNEGEHVFVEIRKEDCNTLFVAEQLAKFANISTKLVGYAGLKDRNAITTQFFGLHIPGKLTPDFSQFKLAGCEVLSVTRHNKKLRIGGLKGNFFSLRLRDISDASALEARLQLIQHSGVPNYFGEQRFGRDEHNLTQAMLWANGEINIKDRKKRSFYLSAARSAIFNDIVSQRIAKGIFNTVLNGDVLQLAERGSWFVAEAKELDVLQSRMNLGELNITAPMVGDNQLNTMEDALLFETSCINHHWSSFLNLFKKERIETARRAIILRPKNLTWQWQDQATILINFWLPAGCFGTSIIRELIV</sequence>
<comment type="catalytic activity">
    <reaction evidence="4">
        <text>uridine(13) in tRNA = pseudouridine(13) in tRNA</text>
        <dbReference type="Rhea" id="RHEA:42540"/>
        <dbReference type="Rhea" id="RHEA-COMP:10105"/>
        <dbReference type="Rhea" id="RHEA-COMP:10106"/>
        <dbReference type="ChEBI" id="CHEBI:65314"/>
        <dbReference type="ChEBI" id="CHEBI:65315"/>
        <dbReference type="EC" id="5.4.99.27"/>
    </reaction>
</comment>
<dbReference type="Proteomes" id="UP000030901">
    <property type="component" value="Chromosome"/>
</dbReference>
<dbReference type="InterPro" id="IPR020119">
    <property type="entry name" value="PsdUridine_synth_TruD_CS"/>
</dbReference>
<organism evidence="6 7">
    <name type="scientific">Frischella perrara</name>
    <dbReference type="NCBI Taxonomy" id="1267021"/>
    <lineage>
        <taxon>Bacteria</taxon>
        <taxon>Pseudomonadati</taxon>
        <taxon>Pseudomonadota</taxon>
        <taxon>Gammaproteobacteria</taxon>
        <taxon>Orbales</taxon>
        <taxon>Orbaceae</taxon>
        <taxon>Frischella</taxon>
    </lineage>
</organism>
<dbReference type="KEGG" id="fpp:FPB0191_01402"/>
<dbReference type="CDD" id="cd02575">
    <property type="entry name" value="PseudoU_synth_EcTruD"/>
    <property type="match status" value="1"/>
</dbReference>
<dbReference type="Gene3D" id="3.30.2340.10">
    <property type="entry name" value="TruD, insertion domain"/>
    <property type="match status" value="1"/>
</dbReference>
<evidence type="ECO:0000256" key="2">
    <source>
        <dbReference type="ARBA" id="ARBA00022694"/>
    </source>
</evidence>
<comment type="similarity">
    <text evidence="1 4">Belongs to the pseudouridine synthase TruD family.</text>
</comment>
<dbReference type="PANTHER" id="PTHR47811">
    <property type="entry name" value="TRNA PSEUDOURIDINE SYNTHASE D"/>
    <property type="match status" value="1"/>
</dbReference>
<dbReference type="GO" id="GO:0031119">
    <property type="term" value="P:tRNA pseudouridine synthesis"/>
    <property type="evidence" value="ECO:0007669"/>
    <property type="project" value="UniProtKB-UniRule"/>
</dbReference>
<evidence type="ECO:0000256" key="4">
    <source>
        <dbReference type="HAMAP-Rule" id="MF_01082"/>
    </source>
</evidence>
<dbReference type="SUPFAM" id="SSF55120">
    <property type="entry name" value="Pseudouridine synthase"/>
    <property type="match status" value="1"/>
</dbReference>
<feature type="active site" description="Nucleophile" evidence="4">
    <location>
        <position position="81"/>
    </location>
</feature>
<gene>
    <name evidence="4" type="primary">truD</name>
    <name evidence="6" type="ORF">FPB0191_01402</name>
</gene>
<evidence type="ECO:0000313" key="7">
    <source>
        <dbReference type="Proteomes" id="UP000030901"/>
    </source>
</evidence>
<dbReference type="GO" id="GO:0160150">
    <property type="term" value="F:tRNA pseudouridine(13) synthase activity"/>
    <property type="evidence" value="ECO:0007669"/>
    <property type="project" value="UniProtKB-EC"/>
</dbReference>
<dbReference type="GO" id="GO:0005829">
    <property type="term" value="C:cytosol"/>
    <property type="evidence" value="ECO:0007669"/>
    <property type="project" value="TreeGrafter"/>
</dbReference>
<dbReference type="InterPro" id="IPR020103">
    <property type="entry name" value="PsdUridine_synth_cat_dom_sf"/>
</dbReference>